<proteinExistence type="predicted"/>
<protein>
    <submittedName>
        <fullName evidence="1">Shikimate kinase</fullName>
    </submittedName>
</protein>
<dbReference type="Pfam" id="PF13238">
    <property type="entry name" value="AAA_18"/>
    <property type="match status" value="1"/>
</dbReference>
<evidence type="ECO:0000313" key="2">
    <source>
        <dbReference type="Proteomes" id="UP000077255"/>
    </source>
</evidence>
<dbReference type="KEGG" id="dtx:ATSB10_11050"/>
<dbReference type="STRING" id="445710.ATSB10_11050"/>
<dbReference type="InterPro" id="IPR052922">
    <property type="entry name" value="Cytidylate_Kinase-2"/>
</dbReference>
<dbReference type="SUPFAM" id="SSF52540">
    <property type="entry name" value="P-loop containing nucleoside triphosphate hydrolases"/>
    <property type="match status" value="1"/>
</dbReference>
<dbReference type="InterPro" id="IPR027417">
    <property type="entry name" value="P-loop_NTPase"/>
</dbReference>
<gene>
    <name evidence="1" type="ORF">ATSB10_11050</name>
</gene>
<name>A0A161J791_9GAMM</name>
<dbReference type="GO" id="GO:0016301">
    <property type="term" value="F:kinase activity"/>
    <property type="evidence" value="ECO:0007669"/>
    <property type="project" value="UniProtKB-KW"/>
</dbReference>
<keyword evidence="1" id="KW-0418">Kinase</keyword>
<reference evidence="1 2" key="1">
    <citation type="submission" date="2016-02" db="EMBL/GenBank/DDBJ databases">
        <title>Complete genome sequencing and analysis of ATSB10, Dyella thiooxydans isolated from rhizosphere soil of sunflower (Helianthus annuus L.).</title>
        <authorList>
            <person name="Lee Y."/>
            <person name="Hwangbo K."/>
            <person name="Chung H."/>
            <person name="Yoo J."/>
            <person name="Kim K.Y."/>
            <person name="Sa T.M."/>
            <person name="Um Y."/>
            <person name="Madhaiyan M."/>
        </authorList>
    </citation>
    <scope>NUCLEOTIDE SEQUENCE [LARGE SCALE GENOMIC DNA]</scope>
    <source>
        <strain evidence="1 2">ATSB10</strain>
    </source>
</reference>
<organism evidence="1 2">
    <name type="scientific">Dyella thiooxydans</name>
    <dbReference type="NCBI Taxonomy" id="445710"/>
    <lineage>
        <taxon>Bacteria</taxon>
        <taxon>Pseudomonadati</taxon>
        <taxon>Pseudomonadota</taxon>
        <taxon>Gammaproteobacteria</taxon>
        <taxon>Lysobacterales</taxon>
        <taxon>Rhodanobacteraceae</taxon>
        <taxon>Dyella</taxon>
    </lineage>
</organism>
<dbReference type="Gene3D" id="3.40.50.300">
    <property type="entry name" value="P-loop containing nucleotide triphosphate hydrolases"/>
    <property type="match status" value="1"/>
</dbReference>
<sequence length="189" mass="21192">MQQRAMAESAMHRSRPAMKILLFGNSGSGKSTLARRLAADHGLAHLDLDSIVWEPGRIAVQRSTEAIAASLAAFLAGHDRWVIEGCYGELVQAASAHCTELVFLNPGLEICLEHNRRRPWEPHKYASKEAQDAMLEALQAWVAGYYEREDQWSYQAHRRIYDAFAGHKSEHLDDTGARGRWGLHESSGR</sequence>
<dbReference type="EMBL" id="CP014841">
    <property type="protein sequence ID" value="AND68559.1"/>
    <property type="molecule type" value="Genomic_DNA"/>
</dbReference>
<dbReference type="PANTHER" id="PTHR37816:SF2">
    <property type="entry name" value="DNA TOPOLOGY MODULATION PROTEIN FLAR-RELATED PROTEIN"/>
    <property type="match status" value="1"/>
</dbReference>
<keyword evidence="2" id="KW-1185">Reference proteome</keyword>
<dbReference type="Proteomes" id="UP000077255">
    <property type="component" value="Chromosome"/>
</dbReference>
<accession>A0A161J791</accession>
<dbReference type="PANTHER" id="PTHR37816">
    <property type="entry name" value="YALI0E33011P"/>
    <property type="match status" value="1"/>
</dbReference>
<evidence type="ECO:0000313" key="1">
    <source>
        <dbReference type="EMBL" id="AND68559.1"/>
    </source>
</evidence>
<keyword evidence="1" id="KW-0808">Transferase</keyword>
<dbReference type="PATRIC" id="fig|445710.3.peg.1101"/>
<dbReference type="AlphaFoldDB" id="A0A161J791"/>
<dbReference type="RefSeq" id="WP_236886499.1">
    <property type="nucleotide sequence ID" value="NZ_CP014841.1"/>
</dbReference>